<evidence type="ECO:0000259" key="6">
    <source>
        <dbReference type="Pfam" id="PF09320"/>
    </source>
</evidence>
<protein>
    <submittedName>
        <fullName evidence="7">Putative secreted protein</fullName>
    </submittedName>
</protein>
<accession>A0A6M2DV52</accession>
<dbReference type="GO" id="GO:0030544">
    <property type="term" value="F:Hsp70 protein binding"/>
    <property type="evidence" value="ECO:0007669"/>
    <property type="project" value="TreeGrafter"/>
</dbReference>
<evidence type="ECO:0000256" key="1">
    <source>
        <dbReference type="ARBA" id="ARBA00004167"/>
    </source>
</evidence>
<keyword evidence="3" id="KW-1133">Transmembrane helix</keyword>
<keyword evidence="4" id="KW-0472">Membrane</keyword>
<evidence type="ECO:0000256" key="4">
    <source>
        <dbReference type="ARBA" id="ARBA00023136"/>
    </source>
</evidence>
<evidence type="ECO:0000256" key="3">
    <source>
        <dbReference type="ARBA" id="ARBA00022989"/>
    </source>
</evidence>
<dbReference type="InterPro" id="IPR051100">
    <property type="entry name" value="DnaJ_subfamily_B/C"/>
</dbReference>
<name>A0A6M2DV52_XENCH</name>
<evidence type="ECO:0000256" key="5">
    <source>
        <dbReference type="SAM" id="SignalP"/>
    </source>
</evidence>
<keyword evidence="2" id="KW-0812">Transmembrane</keyword>
<feature type="domain" description="DUF1977" evidence="6">
    <location>
        <begin position="17"/>
        <end position="114"/>
    </location>
</feature>
<dbReference type="AlphaFoldDB" id="A0A6M2DV52"/>
<reference evidence="7" key="1">
    <citation type="submission" date="2020-03" db="EMBL/GenBank/DDBJ databases">
        <title>Transcriptomic Profiling of the Digestive Tract of the Rat Flea, Xenopsylla cheopis, Following Blood Feeding and Infection with Yersinia pestis.</title>
        <authorList>
            <person name="Bland D.M."/>
            <person name="Martens C.A."/>
            <person name="Virtaneva K."/>
            <person name="Kanakabandi K."/>
            <person name="Long D."/>
            <person name="Rosenke R."/>
            <person name="Saturday G.A."/>
            <person name="Hoyt F.H."/>
            <person name="Bruno D.P."/>
            <person name="Ribeiro J.M.C."/>
            <person name="Hinnebusch J."/>
        </authorList>
    </citation>
    <scope>NUCLEOTIDE SEQUENCE</scope>
</reference>
<evidence type="ECO:0000313" key="7">
    <source>
        <dbReference type="EMBL" id="NOV50023.1"/>
    </source>
</evidence>
<comment type="subcellular location">
    <subcellularLocation>
        <location evidence="1">Membrane</location>
        <topology evidence="1">Single-pass membrane protein</topology>
    </subcellularLocation>
</comment>
<proteinExistence type="predicted"/>
<sequence>MLPILLLIMLSMMSSFFISDPIYSLQQTQKFVVYRKTESLNIPYYVKENFHTDYQGSIRRLESTVEEEYIVNMRHSCHREKNYKESMIWKARNFGDQSLHQKASLIKTPSCDILNNLQIRSRG</sequence>
<organism evidence="7">
    <name type="scientific">Xenopsylla cheopis</name>
    <name type="common">Oriental rat flea</name>
    <name type="synonym">Pulex cheopis</name>
    <dbReference type="NCBI Taxonomy" id="163159"/>
    <lineage>
        <taxon>Eukaryota</taxon>
        <taxon>Metazoa</taxon>
        <taxon>Ecdysozoa</taxon>
        <taxon>Arthropoda</taxon>
        <taxon>Hexapoda</taxon>
        <taxon>Insecta</taxon>
        <taxon>Pterygota</taxon>
        <taxon>Neoptera</taxon>
        <taxon>Endopterygota</taxon>
        <taxon>Siphonaptera</taxon>
        <taxon>Pulicidae</taxon>
        <taxon>Xenopsyllinae</taxon>
        <taxon>Xenopsylla</taxon>
    </lineage>
</organism>
<dbReference type="GO" id="GO:0005789">
    <property type="term" value="C:endoplasmic reticulum membrane"/>
    <property type="evidence" value="ECO:0007669"/>
    <property type="project" value="TreeGrafter"/>
</dbReference>
<feature type="chain" id="PRO_5026874084" evidence="5">
    <location>
        <begin position="20"/>
        <end position="123"/>
    </location>
</feature>
<feature type="signal peptide" evidence="5">
    <location>
        <begin position="1"/>
        <end position="19"/>
    </location>
</feature>
<dbReference type="Pfam" id="PF09320">
    <property type="entry name" value="DUF1977"/>
    <property type="match status" value="1"/>
</dbReference>
<keyword evidence="5" id="KW-0732">Signal</keyword>
<evidence type="ECO:0000256" key="2">
    <source>
        <dbReference type="ARBA" id="ARBA00022692"/>
    </source>
</evidence>
<dbReference type="EMBL" id="GIIL01006297">
    <property type="protein sequence ID" value="NOV50023.1"/>
    <property type="molecule type" value="Transcribed_RNA"/>
</dbReference>
<dbReference type="PANTHER" id="PTHR43908">
    <property type="entry name" value="AT29763P-RELATED"/>
    <property type="match status" value="1"/>
</dbReference>
<dbReference type="GO" id="GO:0071218">
    <property type="term" value="P:cellular response to misfolded protein"/>
    <property type="evidence" value="ECO:0007669"/>
    <property type="project" value="TreeGrafter"/>
</dbReference>
<dbReference type="InterPro" id="IPR015399">
    <property type="entry name" value="DUF1977_DnaJ-like"/>
</dbReference>
<dbReference type="PANTHER" id="PTHR43908:SF3">
    <property type="entry name" value="AT29763P-RELATED"/>
    <property type="match status" value="1"/>
</dbReference>